<dbReference type="PANTHER" id="PTHR42643">
    <property type="entry name" value="IONOTROPIC RECEPTOR 20A-RELATED"/>
    <property type="match status" value="1"/>
</dbReference>
<dbReference type="EMBL" id="JASPKZ010008388">
    <property type="protein sequence ID" value="KAJ9579517.1"/>
    <property type="molecule type" value="Genomic_DNA"/>
</dbReference>
<keyword evidence="4 8" id="KW-1133">Transmembrane helix</keyword>
<sequence>MIHKHVLLFLRFTSLLGLLWGRAIVISGNSILYQNEEFNTLHAQQLSKCIIRIIETHFNRDMTLTIQSPESWHSVYQNVPNIRTTFTQVLFEMINSHNLISYVSLGYIEDYRKQIHNTMKPGSHILILSGADGLEIKMAISMLERIRHDLRNDKAKLLIVYLEPVNTEKQFQYAGSFLLLSWRAAFLADASVLLLEKFPQNKREEIVYYFKGFRWLPEDQKDLCSMLINKIHMNAVWTSKDNRFYKKDIFPSKRLTNMKNCSLIINAHQMYPYLHYEGSEFRGIMFKYFEIVQNLLNTRFKYIQEENTGGIHVPIVYDANYEECSFTYPYIRTQLTWFVPSGEPIPRWQSLIKVFNADMWIFICVTFISGTLIFWWIAILSNISKECRLETGISLYCMNSLQNHLAMGIRHETEGPLKAIFLTLWLFYCLQIYTLYQSSLIGFVINPGELPPVKNVKELEESDLKKLSAVSFSGDSFKDTNISYYVYPLCKELRICYKNLAISRNSAVLDHRYHGLIFIRMYHSTEGKPSIVPLVENLDTLYTTMYVRRVGCMLHARLETILRQLVNSGIMNKWIENFDNTFSKQYYANLNIKHTVSLKMLHVQGAYYLMIIGLLLATLLFILELLCYIVKNKC</sequence>
<dbReference type="Proteomes" id="UP001233999">
    <property type="component" value="Unassembled WGS sequence"/>
</dbReference>
<feature type="transmembrane region" description="Helical" evidence="8">
    <location>
        <begin position="606"/>
        <end position="630"/>
    </location>
</feature>
<keyword evidence="6" id="KW-0675">Receptor</keyword>
<evidence type="ECO:0000313" key="9">
    <source>
        <dbReference type="EMBL" id="KAJ9579517.1"/>
    </source>
</evidence>
<protein>
    <submittedName>
        <fullName evidence="9">Uncharacterized protein</fullName>
    </submittedName>
</protein>
<evidence type="ECO:0000256" key="1">
    <source>
        <dbReference type="ARBA" id="ARBA00004651"/>
    </source>
</evidence>
<keyword evidence="2" id="KW-1003">Cell membrane</keyword>
<organism evidence="9 10">
    <name type="scientific">Diploptera punctata</name>
    <name type="common">Pacific beetle cockroach</name>
    <dbReference type="NCBI Taxonomy" id="6984"/>
    <lineage>
        <taxon>Eukaryota</taxon>
        <taxon>Metazoa</taxon>
        <taxon>Ecdysozoa</taxon>
        <taxon>Arthropoda</taxon>
        <taxon>Hexapoda</taxon>
        <taxon>Insecta</taxon>
        <taxon>Pterygota</taxon>
        <taxon>Neoptera</taxon>
        <taxon>Polyneoptera</taxon>
        <taxon>Dictyoptera</taxon>
        <taxon>Blattodea</taxon>
        <taxon>Blaberoidea</taxon>
        <taxon>Blaberidae</taxon>
        <taxon>Diplopterinae</taxon>
        <taxon>Diploptera</taxon>
    </lineage>
</organism>
<accession>A0AAD7ZFS8</accession>
<evidence type="ECO:0000313" key="10">
    <source>
        <dbReference type="Proteomes" id="UP001233999"/>
    </source>
</evidence>
<proteinExistence type="predicted"/>
<dbReference type="AlphaFoldDB" id="A0AAD7ZFS8"/>
<feature type="transmembrane region" description="Helical" evidence="8">
    <location>
        <begin position="417"/>
        <end position="436"/>
    </location>
</feature>
<keyword evidence="10" id="KW-1185">Reference proteome</keyword>
<dbReference type="PANTHER" id="PTHR42643:SF30">
    <property type="entry name" value="IONOTROPIC RECEPTOR 40A-RELATED"/>
    <property type="match status" value="1"/>
</dbReference>
<evidence type="ECO:0000256" key="8">
    <source>
        <dbReference type="SAM" id="Phobius"/>
    </source>
</evidence>
<dbReference type="GO" id="GO:0005886">
    <property type="term" value="C:plasma membrane"/>
    <property type="evidence" value="ECO:0007669"/>
    <property type="project" value="UniProtKB-SubCell"/>
</dbReference>
<gene>
    <name evidence="9" type="ORF">L9F63_004836</name>
</gene>
<keyword evidence="5 8" id="KW-0472">Membrane</keyword>
<keyword evidence="3 8" id="KW-0812">Transmembrane</keyword>
<comment type="caution">
    <text evidence="9">The sequence shown here is derived from an EMBL/GenBank/DDBJ whole genome shotgun (WGS) entry which is preliminary data.</text>
</comment>
<reference evidence="9" key="1">
    <citation type="journal article" date="2023" name="IScience">
        <title>Live-bearing cockroach genome reveals convergent evolutionary mechanisms linked to viviparity in insects and beyond.</title>
        <authorList>
            <person name="Fouks B."/>
            <person name="Harrison M.C."/>
            <person name="Mikhailova A.A."/>
            <person name="Marchal E."/>
            <person name="English S."/>
            <person name="Carruthers M."/>
            <person name="Jennings E.C."/>
            <person name="Chiamaka E.L."/>
            <person name="Frigard R.A."/>
            <person name="Pippel M."/>
            <person name="Attardo G.M."/>
            <person name="Benoit J.B."/>
            <person name="Bornberg-Bauer E."/>
            <person name="Tobe S.S."/>
        </authorList>
    </citation>
    <scope>NUCLEOTIDE SEQUENCE</scope>
    <source>
        <strain evidence="9">Stay&amp;Tobe</strain>
    </source>
</reference>
<keyword evidence="7" id="KW-0325">Glycoprotein</keyword>
<dbReference type="Gene3D" id="1.10.287.70">
    <property type="match status" value="1"/>
</dbReference>
<feature type="transmembrane region" description="Helical" evidence="8">
    <location>
        <begin position="359"/>
        <end position="380"/>
    </location>
</feature>
<name>A0AAD7ZFS8_DIPPU</name>
<dbReference type="InterPro" id="IPR052192">
    <property type="entry name" value="Insect_Ionotropic_Sensory_Rcpt"/>
</dbReference>
<reference evidence="9" key="2">
    <citation type="submission" date="2023-05" db="EMBL/GenBank/DDBJ databases">
        <authorList>
            <person name="Fouks B."/>
        </authorList>
    </citation>
    <scope>NUCLEOTIDE SEQUENCE</scope>
    <source>
        <strain evidence="9">Stay&amp;Tobe</strain>
        <tissue evidence="9">Testes</tissue>
    </source>
</reference>
<evidence type="ECO:0000256" key="5">
    <source>
        <dbReference type="ARBA" id="ARBA00023136"/>
    </source>
</evidence>
<evidence type="ECO:0000256" key="7">
    <source>
        <dbReference type="ARBA" id="ARBA00023180"/>
    </source>
</evidence>
<comment type="subcellular location">
    <subcellularLocation>
        <location evidence="1">Cell membrane</location>
        <topology evidence="1">Multi-pass membrane protein</topology>
    </subcellularLocation>
</comment>
<evidence type="ECO:0000256" key="6">
    <source>
        <dbReference type="ARBA" id="ARBA00023170"/>
    </source>
</evidence>
<evidence type="ECO:0000256" key="3">
    <source>
        <dbReference type="ARBA" id="ARBA00022692"/>
    </source>
</evidence>
<evidence type="ECO:0000256" key="4">
    <source>
        <dbReference type="ARBA" id="ARBA00022989"/>
    </source>
</evidence>
<evidence type="ECO:0000256" key="2">
    <source>
        <dbReference type="ARBA" id="ARBA00022475"/>
    </source>
</evidence>